<keyword evidence="7" id="KW-1185">Reference proteome</keyword>
<proteinExistence type="predicted"/>
<keyword evidence="3 6" id="KW-0456">Lyase</keyword>
<dbReference type="AlphaFoldDB" id="A0A2I2L196"/>
<dbReference type="GO" id="GO:0032923">
    <property type="term" value="P:organic phosphonate biosynthetic process"/>
    <property type="evidence" value="ECO:0007669"/>
    <property type="project" value="InterPro"/>
</dbReference>
<evidence type="ECO:0000313" key="6">
    <source>
        <dbReference type="EMBL" id="SNQ51637.1"/>
    </source>
</evidence>
<reference evidence="6 7" key="1">
    <citation type="submission" date="2017-06" db="EMBL/GenBank/DDBJ databases">
        <authorList>
            <person name="Kim H.J."/>
            <person name="Triplett B.A."/>
        </authorList>
    </citation>
    <scope>NUCLEOTIDE SEQUENCE [LARGE SCALE GENOMIC DNA]</scope>
    <source>
        <strain evidence="6">FRACA_ARgP5</strain>
    </source>
</reference>
<dbReference type="PANTHER" id="PTHR42818">
    <property type="entry name" value="SULFOPYRUVATE DECARBOXYLASE SUBUNIT ALPHA"/>
    <property type="match status" value="1"/>
</dbReference>
<dbReference type="PANTHER" id="PTHR42818:SF1">
    <property type="entry name" value="SULFOPYRUVATE DECARBOXYLASE"/>
    <property type="match status" value="1"/>
</dbReference>
<dbReference type="GO" id="GO:0000287">
    <property type="term" value="F:magnesium ion binding"/>
    <property type="evidence" value="ECO:0007669"/>
    <property type="project" value="UniProtKB-ARBA"/>
</dbReference>
<organism evidence="6 7">
    <name type="scientific">Frankia canadensis</name>
    <dbReference type="NCBI Taxonomy" id="1836972"/>
    <lineage>
        <taxon>Bacteria</taxon>
        <taxon>Bacillati</taxon>
        <taxon>Actinomycetota</taxon>
        <taxon>Actinomycetes</taxon>
        <taxon>Frankiales</taxon>
        <taxon>Frankiaceae</taxon>
        <taxon>Frankia</taxon>
    </lineage>
</organism>
<feature type="domain" description="Thiamine pyrophosphate enzyme TPP-binding" evidence="4">
    <location>
        <begin position="230"/>
        <end position="346"/>
    </location>
</feature>
<evidence type="ECO:0000256" key="2">
    <source>
        <dbReference type="ARBA" id="ARBA00023052"/>
    </source>
</evidence>
<dbReference type="InterPro" id="IPR029061">
    <property type="entry name" value="THDP-binding"/>
</dbReference>
<dbReference type="SUPFAM" id="SSF52518">
    <property type="entry name" value="Thiamin diphosphate-binding fold (THDP-binding)"/>
    <property type="match status" value="2"/>
</dbReference>
<dbReference type="GO" id="GO:0030976">
    <property type="term" value="F:thiamine pyrophosphate binding"/>
    <property type="evidence" value="ECO:0007669"/>
    <property type="project" value="InterPro"/>
</dbReference>
<dbReference type="Proteomes" id="UP000234331">
    <property type="component" value="Unassembled WGS sequence"/>
</dbReference>
<dbReference type="InterPro" id="IPR012001">
    <property type="entry name" value="Thiamin_PyroP_enz_TPP-bd_dom"/>
</dbReference>
<dbReference type="NCBIfam" id="TIGR03297">
    <property type="entry name" value="Ppyr-DeCO2ase"/>
    <property type="match status" value="1"/>
</dbReference>
<evidence type="ECO:0000256" key="1">
    <source>
        <dbReference type="ARBA" id="ARBA00022793"/>
    </source>
</evidence>
<dbReference type="InterPro" id="IPR051818">
    <property type="entry name" value="TPP_dependent_decarboxylase"/>
</dbReference>
<keyword evidence="1" id="KW-0210">Decarboxylase</keyword>
<gene>
    <name evidence="6" type="primary">ppd</name>
    <name evidence="6" type="ORF">FRACA_770019</name>
</gene>
<evidence type="ECO:0000259" key="4">
    <source>
        <dbReference type="Pfam" id="PF02775"/>
    </source>
</evidence>
<name>A0A2I2L196_9ACTN</name>
<dbReference type="Pfam" id="PF02775">
    <property type="entry name" value="TPP_enzyme_C"/>
    <property type="match status" value="1"/>
</dbReference>
<dbReference type="EC" id="4.1.1.82" evidence="6"/>
<protein>
    <submittedName>
        <fullName evidence="6">Phosphonopyruvate decarboxylase</fullName>
        <ecNumber evidence="6">4.1.1.82</ecNumber>
    </submittedName>
</protein>
<accession>A0A2I2L196</accession>
<dbReference type="InterPro" id="IPR011766">
    <property type="entry name" value="TPP_enzyme_TPP-bd"/>
</dbReference>
<evidence type="ECO:0000259" key="5">
    <source>
        <dbReference type="Pfam" id="PF02776"/>
    </source>
</evidence>
<keyword evidence="2" id="KW-0786">Thiamine pyrophosphate</keyword>
<dbReference type="Gene3D" id="3.40.50.970">
    <property type="match status" value="2"/>
</dbReference>
<dbReference type="EMBL" id="FZMO01000544">
    <property type="protein sequence ID" value="SNQ51637.1"/>
    <property type="molecule type" value="Genomic_DNA"/>
</dbReference>
<dbReference type="GO" id="GO:0033980">
    <property type="term" value="F:phosphonopyruvate decarboxylase activity"/>
    <property type="evidence" value="ECO:0007669"/>
    <property type="project" value="UniProtKB-EC"/>
</dbReference>
<sequence length="387" mass="39495">MDAERFCAVLRTRGFTAATGVPCSYLAGPIEVYSRAGRYVPAANEGAALGIAAGGALAGTRVAVFAQNSGLGNMVNPLASLLMTYDLPVLAFVSLRGWPDPAGDEPQHAVMGGATAGLLDALGAAWWLLRRGADGLDTILDETEHELARGRPAFVLVEKGAVGSALPIAPVPVPVPAPAPAPAGEASRAPSRLEVLRALLPELRGLPVVATTGYTSRELFALGDAANHFYMQGSMGHAAAVALGLAWTAPAGRPVVVLDGDGAALMHLGTMSTIGATAPPNLVHVVFDNGTYASTGAQATTSPTTDLAAVALACGYRAVRGCARPEDAHSELRGMLARPGPHLLVVRVAATDGGTAPPRATSAVSAPDLHRRFHAWLAETSATPVAP</sequence>
<evidence type="ECO:0000313" key="7">
    <source>
        <dbReference type="Proteomes" id="UP000234331"/>
    </source>
</evidence>
<dbReference type="Pfam" id="PF02776">
    <property type="entry name" value="TPP_enzyme_N"/>
    <property type="match status" value="1"/>
</dbReference>
<keyword evidence="6" id="KW-0670">Pyruvate</keyword>
<evidence type="ECO:0000256" key="3">
    <source>
        <dbReference type="ARBA" id="ARBA00023239"/>
    </source>
</evidence>
<dbReference type="InterPro" id="IPR017684">
    <property type="entry name" value="Phosphono-pyrv_decarboxylase"/>
</dbReference>
<feature type="domain" description="Thiamine pyrophosphate enzyme N-terminal TPP-binding" evidence="5">
    <location>
        <begin position="4"/>
        <end position="96"/>
    </location>
</feature>